<reference evidence="2" key="2">
    <citation type="submission" date="2021-01" db="UniProtKB">
        <authorList>
            <consortium name="EnsemblMetazoa"/>
        </authorList>
    </citation>
    <scope>IDENTIFICATION</scope>
</reference>
<dbReference type="CDD" id="cd00136">
    <property type="entry name" value="PDZ_canonical"/>
    <property type="match status" value="1"/>
</dbReference>
<accession>A0A7M7ST99</accession>
<evidence type="ECO:0000313" key="2">
    <source>
        <dbReference type="EnsemblMetazoa" id="XP_030829820"/>
    </source>
</evidence>
<dbReference type="InterPro" id="IPR050716">
    <property type="entry name" value="MAGUK"/>
</dbReference>
<dbReference type="SMART" id="SM00228">
    <property type="entry name" value="PDZ"/>
    <property type="match status" value="1"/>
</dbReference>
<evidence type="ECO:0000259" key="1">
    <source>
        <dbReference type="PROSITE" id="PS50106"/>
    </source>
</evidence>
<name>A0A7M7ST99_STRPU</name>
<sequence length="284" mass="31883">MSSKKRPVSRTSSSSVTDALFPGVNLEQAEKDAVLKEGTIDKESSSLFYPWRPKFCVLTPENLTIFRWHSKKKSSQERVRNILYRMPLDDVTAIANIAKGKKHIHFTMVTKDGTLDLRVGLNNREWLTQIQMAVLARKNRRDFVKELKTRSSVVANKFKRKALRRRSFTKDLEYGDGIGITIKNEGECIVVARLFSDGPAAKKGTLKIGDEIIEVNGRDVHGYHAEKVASVIKQQTDKVILMIKSSHGKISVGTQSEYRHTICGDALKRPRPLSIVTGSAMASE</sequence>
<dbReference type="InterPro" id="IPR001478">
    <property type="entry name" value="PDZ"/>
</dbReference>
<dbReference type="Gene3D" id="2.30.29.30">
    <property type="entry name" value="Pleckstrin-homology domain (PH domain)/Phosphotyrosine-binding domain (PTB)"/>
    <property type="match status" value="1"/>
</dbReference>
<dbReference type="KEGG" id="spu:763112"/>
<organism evidence="2 3">
    <name type="scientific">Strongylocentrotus purpuratus</name>
    <name type="common">Purple sea urchin</name>
    <dbReference type="NCBI Taxonomy" id="7668"/>
    <lineage>
        <taxon>Eukaryota</taxon>
        <taxon>Metazoa</taxon>
        <taxon>Echinodermata</taxon>
        <taxon>Eleutherozoa</taxon>
        <taxon>Echinozoa</taxon>
        <taxon>Echinoidea</taxon>
        <taxon>Euechinoidea</taxon>
        <taxon>Echinacea</taxon>
        <taxon>Camarodonta</taxon>
        <taxon>Echinidea</taxon>
        <taxon>Strongylocentrotidae</taxon>
        <taxon>Strongylocentrotus</taxon>
    </lineage>
</organism>
<dbReference type="EnsemblMetazoa" id="XM_030973960">
    <property type="protein sequence ID" value="XP_030829820"/>
    <property type="gene ID" value="LOC763112"/>
</dbReference>
<reference evidence="3" key="1">
    <citation type="submission" date="2015-02" db="EMBL/GenBank/DDBJ databases">
        <title>Genome sequencing for Strongylocentrotus purpuratus.</title>
        <authorList>
            <person name="Murali S."/>
            <person name="Liu Y."/>
            <person name="Vee V."/>
            <person name="English A."/>
            <person name="Wang M."/>
            <person name="Skinner E."/>
            <person name="Han Y."/>
            <person name="Muzny D.M."/>
            <person name="Worley K.C."/>
            <person name="Gibbs R.A."/>
        </authorList>
    </citation>
    <scope>NUCLEOTIDE SEQUENCE</scope>
</reference>
<dbReference type="InterPro" id="IPR011993">
    <property type="entry name" value="PH-like_dom_sf"/>
</dbReference>
<evidence type="ECO:0000313" key="3">
    <source>
        <dbReference type="Proteomes" id="UP000007110"/>
    </source>
</evidence>
<dbReference type="Pfam" id="PF00595">
    <property type="entry name" value="PDZ"/>
    <property type="match status" value="1"/>
</dbReference>
<feature type="domain" description="PDZ" evidence="1">
    <location>
        <begin position="175"/>
        <end position="247"/>
    </location>
</feature>
<dbReference type="OMA" id="MFRCKER"/>
<dbReference type="Proteomes" id="UP000007110">
    <property type="component" value="Unassembled WGS sequence"/>
</dbReference>
<keyword evidence="3" id="KW-1185">Reference proteome</keyword>
<dbReference type="GeneID" id="763112"/>
<dbReference type="Gene3D" id="2.30.42.10">
    <property type="match status" value="1"/>
</dbReference>
<dbReference type="PANTHER" id="PTHR23122">
    <property type="entry name" value="MEMBRANE-ASSOCIATED GUANYLATE KINASE MAGUK"/>
    <property type="match status" value="1"/>
</dbReference>
<dbReference type="OrthoDB" id="5859304at2759"/>
<proteinExistence type="predicted"/>
<protein>
    <recommendedName>
        <fullName evidence="1">PDZ domain-containing protein</fullName>
    </recommendedName>
</protein>
<dbReference type="InterPro" id="IPR036034">
    <property type="entry name" value="PDZ_sf"/>
</dbReference>
<dbReference type="RefSeq" id="XP_030829820.1">
    <property type="nucleotide sequence ID" value="XM_030973960.1"/>
</dbReference>
<dbReference type="InParanoid" id="A0A7M7ST99"/>
<dbReference type="SUPFAM" id="SSF50729">
    <property type="entry name" value="PH domain-like"/>
    <property type="match status" value="1"/>
</dbReference>
<dbReference type="SUPFAM" id="SSF50156">
    <property type="entry name" value="PDZ domain-like"/>
    <property type="match status" value="1"/>
</dbReference>
<dbReference type="AlphaFoldDB" id="A0A7M7ST99"/>
<dbReference type="PROSITE" id="PS50106">
    <property type="entry name" value="PDZ"/>
    <property type="match status" value="1"/>
</dbReference>